<organism evidence="6">
    <name type="scientific">Phytobacter massiliensis</name>
    <dbReference type="NCBI Taxonomy" id="1485952"/>
    <lineage>
        <taxon>Bacteria</taxon>
        <taxon>Pseudomonadati</taxon>
        <taxon>Pseudomonadota</taxon>
        <taxon>Gammaproteobacteria</taxon>
        <taxon>Enterobacterales</taxon>
        <taxon>Enterobacteriaceae</taxon>
        <taxon>Phytobacter</taxon>
    </lineage>
</organism>
<dbReference type="GO" id="GO:0003677">
    <property type="term" value="F:DNA binding"/>
    <property type="evidence" value="ECO:0007669"/>
    <property type="project" value="UniProtKB-KW"/>
</dbReference>
<dbReference type="SUPFAM" id="SSF53850">
    <property type="entry name" value="Periplasmic binding protein-like II"/>
    <property type="match status" value="1"/>
</dbReference>
<keyword evidence="2" id="KW-0805">Transcription regulation</keyword>
<keyword evidence="4" id="KW-0804">Transcription</keyword>
<dbReference type="PANTHER" id="PTHR30419">
    <property type="entry name" value="HTH-TYPE TRANSCRIPTIONAL REGULATOR YBHD"/>
    <property type="match status" value="1"/>
</dbReference>
<protein>
    <submittedName>
        <fullName evidence="6">HTH-type transcriptional regulator CynR</fullName>
    </submittedName>
</protein>
<dbReference type="InterPro" id="IPR005119">
    <property type="entry name" value="LysR_subst-bd"/>
</dbReference>
<dbReference type="InterPro" id="IPR000847">
    <property type="entry name" value="LysR_HTH_N"/>
</dbReference>
<dbReference type="Gene3D" id="1.10.10.10">
    <property type="entry name" value="Winged helix-like DNA-binding domain superfamily/Winged helix DNA-binding domain"/>
    <property type="match status" value="1"/>
</dbReference>
<dbReference type="InterPro" id="IPR036390">
    <property type="entry name" value="WH_DNA-bd_sf"/>
</dbReference>
<evidence type="ECO:0000313" key="6">
    <source>
        <dbReference type="EMBL" id="VYU00025.1"/>
    </source>
</evidence>
<evidence type="ECO:0000259" key="5">
    <source>
        <dbReference type="PROSITE" id="PS50931"/>
    </source>
</evidence>
<dbReference type="GO" id="GO:0003700">
    <property type="term" value="F:DNA-binding transcription factor activity"/>
    <property type="evidence" value="ECO:0007669"/>
    <property type="project" value="InterPro"/>
</dbReference>
<dbReference type="Pfam" id="PF00126">
    <property type="entry name" value="HTH_1"/>
    <property type="match status" value="1"/>
</dbReference>
<proteinExistence type="inferred from homology"/>
<dbReference type="EMBL" id="CACRTZ010000005">
    <property type="protein sequence ID" value="VYU00025.1"/>
    <property type="molecule type" value="Genomic_DNA"/>
</dbReference>
<evidence type="ECO:0000256" key="3">
    <source>
        <dbReference type="ARBA" id="ARBA00023125"/>
    </source>
</evidence>
<name>A0A6N3B600_9ENTR</name>
<evidence type="ECO:0000256" key="4">
    <source>
        <dbReference type="ARBA" id="ARBA00023163"/>
    </source>
</evidence>
<dbReference type="Gene3D" id="3.40.190.290">
    <property type="match status" value="1"/>
</dbReference>
<dbReference type="Pfam" id="PF03466">
    <property type="entry name" value="LysR_substrate"/>
    <property type="match status" value="1"/>
</dbReference>
<dbReference type="InterPro" id="IPR036388">
    <property type="entry name" value="WH-like_DNA-bd_sf"/>
</dbReference>
<comment type="similarity">
    <text evidence="1">Belongs to the LysR transcriptional regulatory family.</text>
</comment>
<reference evidence="6" key="1">
    <citation type="submission" date="2019-11" db="EMBL/GenBank/DDBJ databases">
        <authorList>
            <person name="Feng L."/>
        </authorList>
    </citation>
    <scope>NUCLEOTIDE SEQUENCE</scope>
    <source>
        <strain evidence="6">EMassiliensisLFYP7</strain>
    </source>
</reference>
<evidence type="ECO:0000256" key="1">
    <source>
        <dbReference type="ARBA" id="ARBA00009437"/>
    </source>
</evidence>
<dbReference type="InterPro" id="IPR050950">
    <property type="entry name" value="HTH-type_LysR_regulators"/>
</dbReference>
<accession>A0A6N3B600</accession>
<keyword evidence="3" id="KW-0238">DNA-binding</keyword>
<dbReference type="PRINTS" id="PR00039">
    <property type="entry name" value="HTHLYSR"/>
</dbReference>
<evidence type="ECO:0000256" key="2">
    <source>
        <dbReference type="ARBA" id="ARBA00023015"/>
    </source>
</evidence>
<dbReference type="AlphaFoldDB" id="A0A6N3B600"/>
<gene>
    <name evidence="6" type="primary">cynR_3</name>
    <name evidence="6" type="ORF">EMLFYP7_01155</name>
</gene>
<dbReference type="PROSITE" id="PS50931">
    <property type="entry name" value="HTH_LYSR"/>
    <property type="match status" value="1"/>
</dbReference>
<dbReference type="PANTHER" id="PTHR30419:SF30">
    <property type="entry name" value="LYSR FAMILY TRANSCRIPTIONAL REGULATOR"/>
    <property type="match status" value="1"/>
</dbReference>
<dbReference type="RefSeq" id="WP_156565308.1">
    <property type="nucleotide sequence ID" value="NZ_CACRTZ010000005.1"/>
</dbReference>
<dbReference type="SUPFAM" id="SSF46785">
    <property type="entry name" value="Winged helix' DNA-binding domain"/>
    <property type="match status" value="1"/>
</dbReference>
<feature type="domain" description="HTH lysR-type" evidence="5">
    <location>
        <begin position="1"/>
        <end position="59"/>
    </location>
</feature>
<dbReference type="CDD" id="cd05466">
    <property type="entry name" value="PBP2_LTTR_substrate"/>
    <property type="match status" value="1"/>
</dbReference>
<sequence length="298" mass="33826">MHLHKLIYQFKVLVDKKTFTSAAEALCISQPTLTQNIQRLESALEVSLLVREGKTLSLTVYGEHLYQHGCLLDRNYRQAMLDLDTLKRNHRHTLVLECGHAWSHGVLFSLMQDYMQTYPEVRITIKNSNSVLGQQHLLRGECDLALGAIPTAQAQISSVHYLPVFSTRFMLFCAEEHPLTDALSITTDQLNQHNWVVLKHESEEGGTDDPLLCTIAPERVRFEVYSVSTAITLAKQNRCLLALPLQLEQEALSRGLVALDIAEAFTTFQTGIMYIDDVLKYPHKKAFIDTLISSRDRF</sequence>
<dbReference type="GO" id="GO:0005829">
    <property type="term" value="C:cytosol"/>
    <property type="evidence" value="ECO:0007669"/>
    <property type="project" value="TreeGrafter"/>
</dbReference>